<dbReference type="FunFam" id="3.40.50.2300:FF:000001">
    <property type="entry name" value="DNA-binding response regulator PhoB"/>
    <property type="match status" value="1"/>
</dbReference>
<dbReference type="Pfam" id="PF00486">
    <property type="entry name" value="Trans_reg_C"/>
    <property type="match status" value="1"/>
</dbReference>
<dbReference type="Gene3D" id="6.10.250.690">
    <property type="match status" value="1"/>
</dbReference>
<dbReference type="GO" id="GO:0000976">
    <property type="term" value="F:transcription cis-regulatory region binding"/>
    <property type="evidence" value="ECO:0007669"/>
    <property type="project" value="TreeGrafter"/>
</dbReference>
<keyword evidence="5" id="KW-0804">Transcription</keyword>
<dbReference type="GO" id="GO:0006355">
    <property type="term" value="P:regulation of DNA-templated transcription"/>
    <property type="evidence" value="ECO:0007669"/>
    <property type="project" value="InterPro"/>
</dbReference>
<evidence type="ECO:0000256" key="4">
    <source>
        <dbReference type="ARBA" id="ARBA00023125"/>
    </source>
</evidence>
<protein>
    <submittedName>
        <fullName evidence="10">Two-component system response regulator CreB</fullName>
    </submittedName>
</protein>
<dbReference type="EMBL" id="MLCO01000050">
    <property type="protein sequence ID" value="ONG56171.1"/>
    <property type="molecule type" value="Genomic_DNA"/>
</dbReference>
<feature type="modified residue" description="4-aspartylphosphate" evidence="6">
    <location>
        <position position="52"/>
    </location>
</feature>
<evidence type="ECO:0000256" key="2">
    <source>
        <dbReference type="ARBA" id="ARBA00023012"/>
    </source>
</evidence>
<keyword evidence="1 6" id="KW-0597">Phosphoprotein</keyword>
<dbReference type="Gene3D" id="1.10.10.10">
    <property type="entry name" value="Winged helix-like DNA-binding domain superfamily/Winged helix DNA-binding domain"/>
    <property type="match status" value="1"/>
</dbReference>
<evidence type="ECO:0000313" key="10">
    <source>
        <dbReference type="EMBL" id="ONG56171.1"/>
    </source>
</evidence>
<dbReference type="SMART" id="SM00862">
    <property type="entry name" value="Trans_reg_C"/>
    <property type="match status" value="1"/>
</dbReference>
<evidence type="ECO:0000256" key="3">
    <source>
        <dbReference type="ARBA" id="ARBA00023015"/>
    </source>
</evidence>
<name>A0A1V2H537_9PROT</name>
<keyword evidence="3" id="KW-0805">Transcription regulation</keyword>
<dbReference type="SUPFAM" id="SSF52172">
    <property type="entry name" value="CheY-like"/>
    <property type="match status" value="1"/>
</dbReference>
<sequence>MPKVLVVDDDPHIRSVLCFALARDGFQTVEAADGLEALARFAESAPDLLLLDVLMPEMDGTEVCRRLRRSSDVPVIFLSSRDDEVDRILGLELGGDDYVTKPFSPREVVARVRAVLRRLQPPGPEAAADPVVQRGSLRLIPDRLEVFWAEAPVVLTVTEFAILRAMAAAPGKVFTRDALMTVAYPDRRVVSDRTIDSHVRHIRAKFASLGAEPIGTVHGLGYRFQAG</sequence>
<dbReference type="GO" id="GO:0000156">
    <property type="term" value="F:phosphorelay response regulator activity"/>
    <property type="evidence" value="ECO:0007669"/>
    <property type="project" value="TreeGrafter"/>
</dbReference>
<dbReference type="PANTHER" id="PTHR48111:SF59">
    <property type="entry name" value="TRANSCRIPTIONAL REGULATORY PROTEIN BAER"/>
    <property type="match status" value="1"/>
</dbReference>
<evidence type="ECO:0000259" key="8">
    <source>
        <dbReference type="PROSITE" id="PS50110"/>
    </source>
</evidence>
<keyword evidence="4 7" id="KW-0238">DNA-binding</keyword>
<dbReference type="InterPro" id="IPR001867">
    <property type="entry name" value="OmpR/PhoB-type_DNA-bd"/>
</dbReference>
<dbReference type="RefSeq" id="WP_076956586.1">
    <property type="nucleotide sequence ID" value="NZ_MLCO01000050.1"/>
</dbReference>
<evidence type="ECO:0000313" key="11">
    <source>
        <dbReference type="Proteomes" id="UP000188879"/>
    </source>
</evidence>
<dbReference type="Proteomes" id="UP000188879">
    <property type="component" value="Unassembled WGS sequence"/>
</dbReference>
<dbReference type="GO" id="GO:0032993">
    <property type="term" value="C:protein-DNA complex"/>
    <property type="evidence" value="ECO:0007669"/>
    <property type="project" value="TreeGrafter"/>
</dbReference>
<dbReference type="InterPro" id="IPR016032">
    <property type="entry name" value="Sig_transdc_resp-reg_C-effctor"/>
</dbReference>
<dbReference type="InterPro" id="IPR011006">
    <property type="entry name" value="CheY-like_superfamily"/>
</dbReference>
<evidence type="ECO:0000256" key="1">
    <source>
        <dbReference type="ARBA" id="ARBA00022553"/>
    </source>
</evidence>
<evidence type="ECO:0000256" key="6">
    <source>
        <dbReference type="PROSITE-ProRule" id="PRU00169"/>
    </source>
</evidence>
<feature type="domain" description="OmpR/PhoB-type" evidence="9">
    <location>
        <begin position="129"/>
        <end position="226"/>
    </location>
</feature>
<dbReference type="PANTHER" id="PTHR48111">
    <property type="entry name" value="REGULATOR OF RPOS"/>
    <property type="match status" value="1"/>
</dbReference>
<dbReference type="SUPFAM" id="SSF46894">
    <property type="entry name" value="C-terminal effector domain of the bipartite response regulators"/>
    <property type="match status" value="1"/>
</dbReference>
<evidence type="ECO:0000256" key="5">
    <source>
        <dbReference type="ARBA" id="ARBA00023163"/>
    </source>
</evidence>
<dbReference type="InterPro" id="IPR039420">
    <property type="entry name" value="WalR-like"/>
</dbReference>
<dbReference type="PROSITE" id="PS51755">
    <property type="entry name" value="OMPR_PHOB"/>
    <property type="match status" value="1"/>
</dbReference>
<feature type="domain" description="Response regulatory" evidence="8">
    <location>
        <begin position="3"/>
        <end position="116"/>
    </location>
</feature>
<dbReference type="SMART" id="SM00448">
    <property type="entry name" value="REC"/>
    <property type="match status" value="1"/>
</dbReference>
<dbReference type="InterPro" id="IPR001789">
    <property type="entry name" value="Sig_transdc_resp-reg_receiver"/>
</dbReference>
<proteinExistence type="predicted"/>
<evidence type="ECO:0000256" key="7">
    <source>
        <dbReference type="PROSITE-ProRule" id="PRU01091"/>
    </source>
</evidence>
<organism evidence="10 11">
    <name type="scientific">Teichococcus deserti</name>
    <dbReference type="NCBI Taxonomy" id="1817963"/>
    <lineage>
        <taxon>Bacteria</taxon>
        <taxon>Pseudomonadati</taxon>
        <taxon>Pseudomonadota</taxon>
        <taxon>Alphaproteobacteria</taxon>
        <taxon>Acetobacterales</taxon>
        <taxon>Roseomonadaceae</taxon>
        <taxon>Roseomonas</taxon>
    </lineage>
</organism>
<evidence type="ECO:0000259" key="9">
    <source>
        <dbReference type="PROSITE" id="PS51755"/>
    </source>
</evidence>
<keyword evidence="2" id="KW-0902">Two-component regulatory system</keyword>
<comment type="caution">
    <text evidence="10">The sequence shown here is derived from an EMBL/GenBank/DDBJ whole genome shotgun (WGS) entry which is preliminary data.</text>
</comment>
<dbReference type="GO" id="GO:0005829">
    <property type="term" value="C:cytosol"/>
    <property type="evidence" value="ECO:0007669"/>
    <property type="project" value="TreeGrafter"/>
</dbReference>
<dbReference type="Gene3D" id="3.40.50.2300">
    <property type="match status" value="1"/>
</dbReference>
<dbReference type="InterPro" id="IPR036388">
    <property type="entry name" value="WH-like_DNA-bd_sf"/>
</dbReference>
<dbReference type="OrthoDB" id="9802426at2"/>
<dbReference type="AlphaFoldDB" id="A0A1V2H537"/>
<keyword evidence="11" id="KW-1185">Reference proteome</keyword>
<dbReference type="PROSITE" id="PS50110">
    <property type="entry name" value="RESPONSE_REGULATORY"/>
    <property type="match status" value="1"/>
</dbReference>
<accession>A0A1V2H537</accession>
<dbReference type="Pfam" id="PF00072">
    <property type="entry name" value="Response_reg"/>
    <property type="match status" value="1"/>
</dbReference>
<dbReference type="CDD" id="cd00383">
    <property type="entry name" value="trans_reg_C"/>
    <property type="match status" value="1"/>
</dbReference>
<reference evidence="10 11" key="1">
    <citation type="submission" date="2016-10" db="EMBL/GenBank/DDBJ databases">
        <title>Draft Genome sequence of Roseomonas sp. strain M3.</title>
        <authorList>
            <person name="Subhash Y."/>
            <person name="Lee S."/>
        </authorList>
    </citation>
    <scope>NUCLEOTIDE SEQUENCE [LARGE SCALE GENOMIC DNA]</scope>
    <source>
        <strain evidence="10 11">M3</strain>
    </source>
</reference>
<gene>
    <name evidence="10" type="ORF">BKE38_06600</name>
</gene>
<feature type="DNA-binding region" description="OmpR/PhoB-type" evidence="7">
    <location>
        <begin position="129"/>
        <end position="226"/>
    </location>
</feature>